<dbReference type="InterPro" id="IPR018720">
    <property type="entry name" value="DUF2249"/>
</dbReference>
<dbReference type="EMBL" id="CP000463">
    <property type="protein sequence ID" value="ABJ07003.1"/>
    <property type="molecule type" value="Genomic_DNA"/>
</dbReference>
<dbReference type="KEGG" id="rpe:RPE_3066"/>
<evidence type="ECO:0000259" key="1">
    <source>
        <dbReference type="PROSITE" id="PS01148"/>
    </source>
</evidence>
<reference evidence="2" key="1">
    <citation type="submission" date="2006-09" db="EMBL/GenBank/DDBJ databases">
        <title>Complete sequence of Rhodopseudomonas palustris BisA53.</title>
        <authorList>
            <consortium name="US DOE Joint Genome Institute"/>
            <person name="Copeland A."/>
            <person name="Lucas S."/>
            <person name="Lapidus A."/>
            <person name="Barry K."/>
            <person name="Detter J.C."/>
            <person name="Glavina del Rio T."/>
            <person name="Hammon N."/>
            <person name="Israni S."/>
            <person name="Dalin E."/>
            <person name="Tice H."/>
            <person name="Pitluck S."/>
            <person name="Chain P."/>
            <person name="Malfatti S."/>
            <person name="Shin M."/>
            <person name="Vergez L."/>
            <person name="Schmutz J."/>
            <person name="Larimer F."/>
            <person name="Land M."/>
            <person name="Hauser L."/>
            <person name="Pelletier D.A."/>
            <person name="Kyrpides N."/>
            <person name="Kim E."/>
            <person name="Harwood C.S."/>
            <person name="Oda Y."/>
            <person name="Richardson P."/>
        </authorList>
    </citation>
    <scope>NUCLEOTIDE SEQUENCE [LARGE SCALE GENOMIC DNA]</scope>
    <source>
        <strain evidence="2">BisA53</strain>
    </source>
</reference>
<feature type="domain" description="UPF0033" evidence="1">
    <location>
        <begin position="22"/>
        <end position="46"/>
    </location>
</feature>
<sequence>MTNGNAASAASRLWQAPDGLHIDVRGLACPEPMVSVLRLIDGGEAGEVLFAHLSQEPLLLYPELDDRGWRYRLIAPSDEKALPDGEVVLAITRPRP</sequence>
<dbReference type="InterPro" id="IPR001455">
    <property type="entry name" value="TusA-like"/>
</dbReference>
<protein>
    <recommendedName>
        <fullName evidence="1">UPF0033 domain-containing protein</fullName>
    </recommendedName>
</protein>
<accession>Q07M31</accession>
<dbReference type="HOGENOM" id="CLU_2370931_0_0_5"/>
<organism evidence="2">
    <name type="scientific">Rhodopseudomonas palustris (strain BisA53)</name>
    <dbReference type="NCBI Taxonomy" id="316055"/>
    <lineage>
        <taxon>Bacteria</taxon>
        <taxon>Pseudomonadati</taxon>
        <taxon>Pseudomonadota</taxon>
        <taxon>Alphaproteobacteria</taxon>
        <taxon>Hyphomicrobiales</taxon>
        <taxon>Nitrobacteraceae</taxon>
        <taxon>Rhodopseudomonas</taxon>
    </lineage>
</organism>
<evidence type="ECO:0000313" key="2">
    <source>
        <dbReference type="EMBL" id="ABJ07003.1"/>
    </source>
</evidence>
<gene>
    <name evidence="2" type="ordered locus">RPE_3066</name>
</gene>
<proteinExistence type="predicted"/>
<dbReference type="STRING" id="316055.RPE_3066"/>
<name>Q07M31_RHOP5</name>
<dbReference type="InterPro" id="IPR036868">
    <property type="entry name" value="TusA-like_sf"/>
</dbReference>
<dbReference type="SUPFAM" id="SSF64307">
    <property type="entry name" value="SirA-like"/>
    <property type="match status" value="1"/>
</dbReference>
<dbReference type="OrthoDB" id="30295at2"/>
<dbReference type="Pfam" id="PF10006">
    <property type="entry name" value="DUF2249"/>
    <property type="match status" value="1"/>
</dbReference>
<dbReference type="PROSITE" id="PS01148">
    <property type="entry name" value="UPF0033"/>
    <property type="match status" value="1"/>
</dbReference>
<dbReference type="AlphaFoldDB" id="Q07M31"/>